<sequence>MIVSATSFFPLLGCTMIFLSGIVESI</sequence>
<proteinExistence type="predicted"/>
<dbReference type="AlphaFoldDB" id="A0A0A9CE99"/>
<organism evidence="1">
    <name type="scientific">Arundo donax</name>
    <name type="common">Giant reed</name>
    <name type="synonym">Donax arundinaceus</name>
    <dbReference type="NCBI Taxonomy" id="35708"/>
    <lineage>
        <taxon>Eukaryota</taxon>
        <taxon>Viridiplantae</taxon>
        <taxon>Streptophyta</taxon>
        <taxon>Embryophyta</taxon>
        <taxon>Tracheophyta</taxon>
        <taxon>Spermatophyta</taxon>
        <taxon>Magnoliopsida</taxon>
        <taxon>Liliopsida</taxon>
        <taxon>Poales</taxon>
        <taxon>Poaceae</taxon>
        <taxon>PACMAD clade</taxon>
        <taxon>Arundinoideae</taxon>
        <taxon>Arundineae</taxon>
        <taxon>Arundo</taxon>
    </lineage>
</organism>
<name>A0A0A9CE99_ARUDO</name>
<reference evidence="1" key="1">
    <citation type="submission" date="2014-09" db="EMBL/GenBank/DDBJ databases">
        <authorList>
            <person name="Magalhaes I.L.F."/>
            <person name="Oliveira U."/>
            <person name="Santos F.R."/>
            <person name="Vidigal T.H.D.A."/>
            <person name="Brescovit A.D."/>
            <person name="Santos A.J."/>
        </authorList>
    </citation>
    <scope>NUCLEOTIDE SEQUENCE</scope>
    <source>
        <tissue evidence="1">Shoot tissue taken approximately 20 cm above the soil surface</tissue>
    </source>
</reference>
<reference evidence="1" key="2">
    <citation type="journal article" date="2015" name="Data Brief">
        <title>Shoot transcriptome of the giant reed, Arundo donax.</title>
        <authorList>
            <person name="Barrero R.A."/>
            <person name="Guerrero F.D."/>
            <person name="Moolhuijzen P."/>
            <person name="Goolsby J.A."/>
            <person name="Tidwell J."/>
            <person name="Bellgard S.E."/>
            <person name="Bellgard M.I."/>
        </authorList>
    </citation>
    <scope>NUCLEOTIDE SEQUENCE</scope>
    <source>
        <tissue evidence="1">Shoot tissue taken approximately 20 cm above the soil surface</tissue>
    </source>
</reference>
<accession>A0A0A9CE99</accession>
<dbReference type="EMBL" id="GBRH01223979">
    <property type="protein sequence ID" value="JAD73916.1"/>
    <property type="molecule type" value="Transcribed_RNA"/>
</dbReference>
<protein>
    <submittedName>
        <fullName evidence="1">Uncharacterized protein</fullName>
    </submittedName>
</protein>
<evidence type="ECO:0000313" key="1">
    <source>
        <dbReference type="EMBL" id="JAD73916.1"/>
    </source>
</evidence>